<evidence type="ECO:0000313" key="2">
    <source>
        <dbReference type="Proteomes" id="UP000293360"/>
    </source>
</evidence>
<keyword evidence="2" id="KW-1185">Reference proteome</keyword>
<accession>A0A4Q4T173</accession>
<dbReference type="Proteomes" id="UP000293360">
    <property type="component" value="Unassembled WGS sequence"/>
</dbReference>
<reference evidence="1 2" key="1">
    <citation type="submission" date="2018-06" db="EMBL/GenBank/DDBJ databases">
        <title>Complete Genomes of Monosporascus.</title>
        <authorList>
            <person name="Robinson A.J."/>
            <person name="Natvig D.O."/>
        </authorList>
    </citation>
    <scope>NUCLEOTIDE SEQUENCE [LARGE SCALE GENOMIC DNA]</scope>
    <source>
        <strain evidence="1 2">CBS 110550</strain>
    </source>
</reference>
<dbReference type="AlphaFoldDB" id="A0A4Q4T173"/>
<proteinExistence type="predicted"/>
<sequence length="114" mass="12075">MKRKNWTSIFPTFLSDPSIVPNGITAVSRSSPAHAPLQTTAGGEFLAAHHLLDRLPGRTVDGALGKGGVRGLQIVLEEFDFTVPALSLTTLMRKGANSSRCASEDIAIAVFDAL</sequence>
<comment type="caution">
    <text evidence="1">The sequence shown here is derived from an EMBL/GenBank/DDBJ whole genome shotgun (WGS) entry which is preliminary data.</text>
</comment>
<organism evidence="1 2">
    <name type="scientific">Monosporascus ibericus</name>
    <dbReference type="NCBI Taxonomy" id="155417"/>
    <lineage>
        <taxon>Eukaryota</taxon>
        <taxon>Fungi</taxon>
        <taxon>Dikarya</taxon>
        <taxon>Ascomycota</taxon>
        <taxon>Pezizomycotina</taxon>
        <taxon>Sordariomycetes</taxon>
        <taxon>Xylariomycetidae</taxon>
        <taxon>Xylariales</taxon>
        <taxon>Xylariales incertae sedis</taxon>
        <taxon>Monosporascus</taxon>
    </lineage>
</organism>
<dbReference type="EMBL" id="QJNU01000569">
    <property type="protein sequence ID" value="RYO94332.1"/>
    <property type="molecule type" value="Genomic_DNA"/>
</dbReference>
<name>A0A4Q4T173_9PEZI</name>
<gene>
    <name evidence="1" type="ORF">DL764_007849</name>
</gene>
<protein>
    <submittedName>
        <fullName evidence="1">Uncharacterized protein</fullName>
    </submittedName>
</protein>
<evidence type="ECO:0000313" key="1">
    <source>
        <dbReference type="EMBL" id="RYO94332.1"/>
    </source>
</evidence>